<evidence type="ECO:0000313" key="2">
    <source>
        <dbReference type="EMBL" id="MBH0113855.1"/>
    </source>
</evidence>
<reference evidence="2" key="1">
    <citation type="submission" date="2020-11" db="EMBL/GenBank/DDBJ databases">
        <title>Novosphingobium aureum sp. nov., a marine bacterium isolated from sediment of a salt flat.</title>
        <authorList>
            <person name="Yoo Y."/>
            <person name="Kim J.-J."/>
        </authorList>
    </citation>
    <scope>NUCLEOTIDE SEQUENCE</scope>
    <source>
        <strain evidence="2">YJ-S2-02</strain>
    </source>
</reference>
<dbReference type="Proteomes" id="UP000617634">
    <property type="component" value="Unassembled WGS sequence"/>
</dbReference>
<dbReference type="InterPro" id="IPR011044">
    <property type="entry name" value="Quino_amine_DH_bsu"/>
</dbReference>
<dbReference type="SUPFAM" id="SSF50969">
    <property type="entry name" value="YVTN repeat-like/Quinoprotein amine dehydrogenase"/>
    <property type="match status" value="1"/>
</dbReference>
<keyword evidence="1" id="KW-0732">Signal</keyword>
<dbReference type="InterPro" id="IPR011042">
    <property type="entry name" value="6-blade_b-propeller_TolB-like"/>
</dbReference>
<gene>
    <name evidence="2" type="ORF">I5E68_12955</name>
</gene>
<feature type="signal peptide" evidence="1">
    <location>
        <begin position="1"/>
        <end position="22"/>
    </location>
</feature>
<organism evidence="2 3">
    <name type="scientific">Novosphingobium aureum</name>
    <dbReference type="NCBI Taxonomy" id="2792964"/>
    <lineage>
        <taxon>Bacteria</taxon>
        <taxon>Pseudomonadati</taxon>
        <taxon>Pseudomonadota</taxon>
        <taxon>Alphaproteobacteria</taxon>
        <taxon>Sphingomonadales</taxon>
        <taxon>Sphingomonadaceae</taxon>
        <taxon>Novosphingobium</taxon>
    </lineage>
</organism>
<sequence length="368" mass="40007">MKSLHRTALIAAVAALASPAQARDETAWDERVPVTGPFAAPSKAADPLDNLPARTRVLTSFGERAVFSPDGKRVAFIERAYGDAFEIDLDSGKMRNLTAHLPNPGFLRVHYMADGSYLLLGPRRMGESPEATRAAHIEMWWMDAAAQGQAFALGATVFEGLAASPVSNRVAWQVLEPRVGVISPKLPMTVSLMTGAVVVEEGRPRLEQVRKLVTRDGRECLLEAQDWFDDDSKLTSTCYVMDKSGIPGAKPVAEAQVYVIDTGTGAMEHVPTPRELYAEAEGIFPSGRHTTTECGNDQARGLDVCVLELKPDNPGYWRITFAQDYGDYRFSNPQISRDGARMAFQIGLAAEEAGSGRGILLMDLPEGL</sequence>
<keyword evidence="3" id="KW-1185">Reference proteome</keyword>
<feature type="chain" id="PRO_5037887657" evidence="1">
    <location>
        <begin position="23"/>
        <end position="368"/>
    </location>
</feature>
<protein>
    <submittedName>
        <fullName evidence="2">Uncharacterized protein</fullName>
    </submittedName>
</protein>
<dbReference type="EMBL" id="JADZGI010000001">
    <property type="protein sequence ID" value="MBH0113855.1"/>
    <property type="molecule type" value="Genomic_DNA"/>
</dbReference>
<evidence type="ECO:0000256" key="1">
    <source>
        <dbReference type="SAM" id="SignalP"/>
    </source>
</evidence>
<proteinExistence type="predicted"/>
<comment type="caution">
    <text evidence="2">The sequence shown here is derived from an EMBL/GenBank/DDBJ whole genome shotgun (WGS) entry which is preliminary data.</text>
</comment>
<dbReference type="Gene3D" id="2.120.10.30">
    <property type="entry name" value="TolB, C-terminal domain"/>
    <property type="match status" value="1"/>
</dbReference>
<dbReference type="AlphaFoldDB" id="A0A931HD44"/>
<evidence type="ECO:0000313" key="3">
    <source>
        <dbReference type="Proteomes" id="UP000617634"/>
    </source>
</evidence>
<dbReference type="RefSeq" id="WP_197164271.1">
    <property type="nucleotide sequence ID" value="NZ_JADZGI010000001.1"/>
</dbReference>
<accession>A0A931HD44</accession>
<name>A0A931HD44_9SPHN</name>